<keyword evidence="3" id="KW-1185">Reference proteome</keyword>
<reference evidence="2 3" key="1">
    <citation type="submission" date="2016-12" db="EMBL/GenBank/DDBJ databases">
        <authorList>
            <person name="Song W.-J."/>
            <person name="Kurnit D.M."/>
        </authorList>
    </citation>
    <scope>NUCLEOTIDE SEQUENCE [LARGE SCALE GENOMIC DNA]</scope>
    <source>
        <strain evidence="2 3">DSM 12503</strain>
    </source>
</reference>
<dbReference type="EMBL" id="FRFD01000006">
    <property type="protein sequence ID" value="SHO49368.1"/>
    <property type="molecule type" value="Genomic_DNA"/>
</dbReference>
<evidence type="ECO:0000259" key="1">
    <source>
        <dbReference type="Pfam" id="PF08984"/>
    </source>
</evidence>
<dbReference type="Proteomes" id="UP000184612">
    <property type="component" value="Unassembled WGS sequence"/>
</dbReference>
<gene>
    <name evidence="2" type="ORF">SAMN02745217_02274</name>
</gene>
<dbReference type="RefSeq" id="WP_073588966.1">
    <property type="nucleotide sequence ID" value="NZ_FRFD01000006.1"/>
</dbReference>
<dbReference type="Pfam" id="PF08984">
    <property type="entry name" value="DUF1858"/>
    <property type="match status" value="1"/>
</dbReference>
<dbReference type="STRING" id="1121345.SAMN02745217_02274"/>
<evidence type="ECO:0000313" key="2">
    <source>
        <dbReference type="EMBL" id="SHO49368.1"/>
    </source>
</evidence>
<dbReference type="AlphaFoldDB" id="A0A1M7YA08"/>
<name>A0A1M7YA08_9FIRM</name>
<evidence type="ECO:0000313" key="3">
    <source>
        <dbReference type="Proteomes" id="UP000184612"/>
    </source>
</evidence>
<dbReference type="InterPro" id="IPR023883">
    <property type="entry name" value="CHP03980_redox-disulphide"/>
</dbReference>
<feature type="domain" description="DUF1858" evidence="1">
    <location>
        <begin position="5"/>
        <end position="57"/>
    </location>
</feature>
<dbReference type="SUPFAM" id="SSF140683">
    <property type="entry name" value="SP0561-like"/>
    <property type="match status" value="1"/>
</dbReference>
<accession>A0A1M7YA08</accession>
<protein>
    <submittedName>
        <fullName evidence="2">Hybrid cluster protein-associated redox disulfide domain-containing protein</fullName>
    </submittedName>
</protein>
<dbReference type="Gene3D" id="1.10.3910.10">
    <property type="entry name" value="SP0561-like"/>
    <property type="match status" value="1"/>
</dbReference>
<dbReference type="InterPro" id="IPR038062">
    <property type="entry name" value="ScdA-like_N_sf"/>
</dbReference>
<dbReference type="PANTHER" id="PTHR39341">
    <property type="entry name" value="BSL7085 PROTEIN"/>
    <property type="match status" value="1"/>
</dbReference>
<organism evidence="2 3">
    <name type="scientific">Anaerocolumna xylanovorans DSM 12503</name>
    <dbReference type="NCBI Taxonomy" id="1121345"/>
    <lineage>
        <taxon>Bacteria</taxon>
        <taxon>Bacillati</taxon>
        <taxon>Bacillota</taxon>
        <taxon>Clostridia</taxon>
        <taxon>Lachnospirales</taxon>
        <taxon>Lachnospiraceae</taxon>
        <taxon>Anaerocolumna</taxon>
    </lineage>
</organism>
<dbReference type="InterPro" id="IPR015077">
    <property type="entry name" value="DUF1858"/>
</dbReference>
<sequence length="67" mass="7221">MAQVSKDMTIGEIILVDQGVIPILLASGMHCIGCPSSQGETLEEAAMVHGMDADELMETINEYLQNK</sequence>
<dbReference type="OrthoDB" id="15017at2"/>
<dbReference type="NCBIfam" id="TIGR03980">
    <property type="entry name" value="prismane_assoc"/>
    <property type="match status" value="1"/>
</dbReference>
<dbReference type="PANTHER" id="PTHR39341:SF1">
    <property type="entry name" value="DUF1858 DOMAIN-CONTAINING PROTEIN"/>
    <property type="match status" value="1"/>
</dbReference>
<proteinExistence type="predicted"/>